<name>A0A9D3Y175_DREPO</name>
<accession>A0A9D3Y175</accession>
<gene>
    <name evidence="2" type="ORF">DPMN_161829</name>
    <name evidence="1" type="ORF">DPMN_192293</name>
</gene>
<sequence length="54" mass="6384">MILLGSVKRFELERLLWVHLSQDQKVFLLDNEDEEMNSIRSTPGSFRTRTPPPR</sequence>
<keyword evidence="3" id="KW-1185">Reference proteome</keyword>
<evidence type="ECO:0000313" key="3">
    <source>
        <dbReference type="Proteomes" id="UP000828390"/>
    </source>
</evidence>
<evidence type="ECO:0000313" key="1">
    <source>
        <dbReference type="EMBL" id="KAH3691762.1"/>
    </source>
</evidence>
<comment type="caution">
    <text evidence="1">The sequence shown here is derived from an EMBL/GenBank/DDBJ whole genome shotgun (WGS) entry which is preliminary data.</text>
</comment>
<reference evidence="1" key="1">
    <citation type="journal article" date="2019" name="bioRxiv">
        <title>The Genome of the Zebra Mussel, Dreissena polymorpha: A Resource for Invasive Species Research.</title>
        <authorList>
            <person name="McCartney M.A."/>
            <person name="Auch B."/>
            <person name="Kono T."/>
            <person name="Mallez S."/>
            <person name="Zhang Y."/>
            <person name="Obille A."/>
            <person name="Becker A."/>
            <person name="Abrahante J.E."/>
            <person name="Garbe J."/>
            <person name="Badalamenti J.P."/>
            <person name="Herman A."/>
            <person name="Mangelson H."/>
            <person name="Liachko I."/>
            <person name="Sullivan S."/>
            <person name="Sone E.D."/>
            <person name="Koren S."/>
            <person name="Silverstein K.A.T."/>
            <person name="Beckman K.B."/>
            <person name="Gohl D.M."/>
        </authorList>
    </citation>
    <scope>NUCLEOTIDE SEQUENCE</scope>
    <source>
        <strain evidence="1">Duluth1</strain>
        <tissue evidence="1">Whole animal</tissue>
    </source>
</reference>
<reference evidence="1" key="2">
    <citation type="submission" date="2020-11" db="EMBL/GenBank/DDBJ databases">
        <authorList>
            <person name="McCartney M.A."/>
            <person name="Auch B."/>
            <person name="Kono T."/>
            <person name="Mallez S."/>
            <person name="Becker A."/>
            <person name="Gohl D.M."/>
            <person name="Silverstein K.A.T."/>
            <person name="Koren S."/>
            <person name="Bechman K.B."/>
            <person name="Herman A."/>
            <person name="Abrahante J.E."/>
            <person name="Garbe J."/>
        </authorList>
    </citation>
    <scope>NUCLEOTIDE SEQUENCE</scope>
    <source>
        <strain evidence="1">Duluth1</strain>
        <tissue evidence="1">Whole animal</tissue>
    </source>
</reference>
<dbReference type="Proteomes" id="UP000828390">
    <property type="component" value="Unassembled WGS sequence"/>
</dbReference>
<dbReference type="EMBL" id="JAIWYP010000008">
    <property type="protein sequence ID" value="KAH3783879.1"/>
    <property type="molecule type" value="Genomic_DNA"/>
</dbReference>
<dbReference type="EMBL" id="JAIWYP010000030">
    <property type="protein sequence ID" value="KAH3691762.1"/>
    <property type="molecule type" value="Genomic_DNA"/>
</dbReference>
<evidence type="ECO:0000313" key="2">
    <source>
        <dbReference type="EMBL" id="KAH3783879.1"/>
    </source>
</evidence>
<organism evidence="1 3">
    <name type="scientific">Dreissena polymorpha</name>
    <name type="common">Zebra mussel</name>
    <name type="synonym">Mytilus polymorpha</name>
    <dbReference type="NCBI Taxonomy" id="45954"/>
    <lineage>
        <taxon>Eukaryota</taxon>
        <taxon>Metazoa</taxon>
        <taxon>Spiralia</taxon>
        <taxon>Lophotrochozoa</taxon>
        <taxon>Mollusca</taxon>
        <taxon>Bivalvia</taxon>
        <taxon>Autobranchia</taxon>
        <taxon>Heteroconchia</taxon>
        <taxon>Euheterodonta</taxon>
        <taxon>Imparidentia</taxon>
        <taxon>Neoheterodontei</taxon>
        <taxon>Myida</taxon>
        <taxon>Dreissenoidea</taxon>
        <taxon>Dreissenidae</taxon>
        <taxon>Dreissena</taxon>
    </lineage>
</organism>
<dbReference type="AlphaFoldDB" id="A0A9D3Y175"/>
<protein>
    <submittedName>
        <fullName evidence="1">Uncharacterized protein</fullName>
    </submittedName>
</protein>
<proteinExistence type="predicted"/>